<dbReference type="InterPro" id="IPR020894">
    <property type="entry name" value="Cadherin_CS"/>
</dbReference>
<evidence type="ECO:0000256" key="4">
    <source>
        <dbReference type="PROSITE-ProRule" id="PRU00043"/>
    </source>
</evidence>
<dbReference type="Proteomes" id="UP000276133">
    <property type="component" value="Unassembled WGS sequence"/>
</dbReference>
<organism evidence="8 9">
    <name type="scientific">Brachionus plicatilis</name>
    <name type="common">Marine rotifer</name>
    <name type="synonym">Brachionus muelleri</name>
    <dbReference type="NCBI Taxonomy" id="10195"/>
    <lineage>
        <taxon>Eukaryota</taxon>
        <taxon>Metazoa</taxon>
        <taxon>Spiralia</taxon>
        <taxon>Gnathifera</taxon>
        <taxon>Rotifera</taxon>
        <taxon>Eurotatoria</taxon>
        <taxon>Monogononta</taxon>
        <taxon>Pseudotrocha</taxon>
        <taxon>Ploima</taxon>
        <taxon>Brachionidae</taxon>
        <taxon>Brachionus</taxon>
    </lineage>
</organism>
<dbReference type="GO" id="GO:0005886">
    <property type="term" value="C:plasma membrane"/>
    <property type="evidence" value="ECO:0007669"/>
    <property type="project" value="InterPro"/>
</dbReference>
<evidence type="ECO:0000256" key="6">
    <source>
        <dbReference type="SAM" id="SignalP"/>
    </source>
</evidence>
<keyword evidence="9" id="KW-1185">Reference proteome</keyword>
<evidence type="ECO:0000259" key="7">
    <source>
        <dbReference type="PROSITE" id="PS50268"/>
    </source>
</evidence>
<dbReference type="InterPro" id="IPR050174">
    <property type="entry name" value="Protocadherin/Cadherin-CA"/>
</dbReference>
<feature type="transmembrane region" description="Helical" evidence="5">
    <location>
        <begin position="3611"/>
        <end position="3636"/>
    </location>
</feature>
<keyword evidence="2 5" id="KW-0472">Membrane</keyword>
<dbReference type="InterPro" id="IPR002126">
    <property type="entry name" value="Cadherin-like_dom"/>
</dbReference>
<dbReference type="EMBL" id="REGN01001930">
    <property type="protein sequence ID" value="RNA31535.1"/>
    <property type="molecule type" value="Genomic_DNA"/>
</dbReference>
<keyword evidence="4" id="KW-0106">Calcium</keyword>
<dbReference type="PANTHER" id="PTHR24028:SF328">
    <property type="entry name" value="CADHERIN-3"/>
    <property type="match status" value="1"/>
</dbReference>
<keyword evidence="6" id="KW-0732">Signal</keyword>
<dbReference type="PROSITE" id="PS50268">
    <property type="entry name" value="CADHERIN_2"/>
    <property type="match status" value="1"/>
</dbReference>
<evidence type="ECO:0000256" key="5">
    <source>
        <dbReference type="SAM" id="Phobius"/>
    </source>
</evidence>
<name>A0A3M7S7C1_BRAPC</name>
<accession>A0A3M7S7C1</accession>
<evidence type="ECO:0000256" key="3">
    <source>
        <dbReference type="ARBA" id="ARBA00023180"/>
    </source>
</evidence>
<dbReference type="PROSITE" id="PS00232">
    <property type="entry name" value="CADHERIN_1"/>
    <property type="match status" value="1"/>
</dbReference>
<comment type="subcellular location">
    <subcellularLocation>
        <location evidence="1">Membrane</location>
    </subcellularLocation>
</comment>
<gene>
    <name evidence="8" type="ORF">BpHYR1_033202</name>
</gene>
<keyword evidence="5" id="KW-1133">Transmembrane helix</keyword>
<feature type="chain" id="PRO_5018241756" description="Cadherin domain-containing protein" evidence="6">
    <location>
        <begin position="19"/>
        <end position="3815"/>
    </location>
</feature>
<proteinExistence type="predicted"/>
<reference evidence="8 9" key="1">
    <citation type="journal article" date="2018" name="Sci. Rep.">
        <title>Genomic signatures of local adaptation to the degree of environmental predictability in rotifers.</title>
        <authorList>
            <person name="Franch-Gras L."/>
            <person name="Hahn C."/>
            <person name="Garcia-Roger E.M."/>
            <person name="Carmona M.J."/>
            <person name="Serra M."/>
            <person name="Gomez A."/>
        </authorList>
    </citation>
    <scope>NUCLEOTIDE SEQUENCE [LARGE SCALE GENOMIC DNA]</scope>
    <source>
        <strain evidence="8">HYR1</strain>
    </source>
</reference>
<evidence type="ECO:0000256" key="1">
    <source>
        <dbReference type="ARBA" id="ARBA00004370"/>
    </source>
</evidence>
<evidence type="ECO:0000313" key="9">
    <source>
        <dbReference type="Proteomes" id="UP000276133"/>
    </source>
</evidence>
<dbReference type="GO" id="GO:0007156">
    <property type="term" value="P:homophilic cell adhesion via plasma membrane adhesion molecules"/>
    <property type="evidence" value="ECO:0007669"/>
    <property type="project" value="InterPro"/>
</dbReference>
<keyword evidence="5" id="KW-0812">Transmembrane</keyword>
<sequence length="3815" mass="444804">MLIITQVCLLISINAVVSNVMDVQFTSLDQTVLLFDKSMVKSDTKFQIVRSVPQKCAMSFTLIDNFTNVYLRYNHESNTSSCLLELNNQLSLNVDLMLTKTLVLDLHSDQINELKLSVEYIFKIFNDSEYGLINTGMKPNGIVAIVRIVYPKNESVELRITSSNKYFQIKMFLANFYMIRLSDHAQELYQQHDSVDLGIEAILVQSAQSILTQTLKFKVVDQNQLKIDFPTKGILDVKITEKMANSPDTGLYVTKLSPILKEDLFEEKNLKEFYLKNFIRMKIEASNIEDDIFDLDPIGGHLVIKAGVCLDRALWTSKLKTNKVVFMLNVSAFDTKKLFKSNHMQIRVDLMDSNDNESRFSKLEYDIDIYQNQLKHFRSMTKNSQKYFLIFSQSVHDFDHEHKLSNLDYAIVDVRLDNKFFNSHFFFMENTNGNLWLDEKIFHTNNLAHIFNVKIMVKESARPEVKFSFIKLNLKIVKNSFDVYNGEPLANEIDERTNYYFEVDLECLAQVGQLKIGHVYLKLLRGFLNINLEEFYQRFFNLTLSEDGSLSLSLNENFSSNKQHLKSVNFIETFFSFSTAESKSKEAAIFIQLNNQGAEFDQKNYHLYLNENLNSILIANLTSKCSQLSAAQIIGFGQKFKAISKNNLIELWAMEEMDAEVEELIEFLVIAKCKKNNHDYLISTTIHLHINDLNDNYPHFVNPPSSGFTFHKILSYSDVQNNEDILLTYIQAYDSDRSNLDTKYSLNRTSLKISSSCQELFKIRLNLNKINGELSVSNLYTESSFRHCQFYYEIEISASDSEKKQNLVFFVKIDLFGPDLLFYKQIAENETIFKVEFESIDYFEIENCWVNDLHARDLMFYFVKEDYFYFYSKNKSLNINKFECELTSSIVKSQHSVPWLVIEFLRSENFSPKSVQHFNVSKSSLLTEDNFILNLKNLSQIEENGLLKIYSLKGEKIWKSIFSLNSLNGDLRTKSEFEDYLEVVQMVDLITLQVEIKTFQVGFTNKLVDRQIVQVHLKVLPEQHLSRLDQLLDKFENAFLNVSIKFENETSELKIMDFGYKKMDGHNQELEVTINAALEINFDETNQTINTNPDLFKIIESQNQLFLVYNSVYVKQSPVFINFRLYSLTLNICSKNIFHLNSFGRECFLITTNLNVVFDFNQNYMTFLSNSVHKSFIKIEDSFYGQNLDLISSNIPLIDLKHHILGANLIDWKSKREIQFSLSSEDNILILNPQDGTIFVKDLNSIPSNFKCQVLIKKSNKTLSSIFLFFQKFHVNTKLARNVTLSDKFNSWYPLFDLQLSTINKKTYEKIKFLIRCENLEPNLCDQLYRIDRSAGLLTMNASLAFSHRISTVKIIIELSLFSHKITSFNILFNFFYKYFDTMPLVESNLVSFINPSQVKHRIFILNKKKLGHDVYIDMERVKNLNTNSLVLALDYRIQVDNSENYYIEIPFVFSIEPNQLYSFDFVVRYRSNGSISDFFLRQSIYLVRLGSPILFSGPRKYFNTAGSKKFKINLKKFLDSDDKRSELLQTKFILNQASTMEKNFIAQCSVDDFYLHLDLDTRDLGPMINLKLYKFITDKLSLEIIKVLEYNILMETFDWDLKKPSVHQLIKNYFININLLKSEIIDKSADNPFDILIHEIGSNNGPRNLIEFSIVYNENIPFEIGKYTGKLYYLPSEDGKNFDAFYEKNYEFQIAATDLDGNTAQLIVQFKLFDDDPISYFGHKLNQFIQVKGHLVDKQIIGKIDLGNALEKNIYKNFSELLSTYYQWKINYKIINSERNFIIDSKTGLIFANNLILSNKSGQFYQLKVEVNAEFRQKKISIQIYAYVVPENQKYSMDIFEFGKKKFKFISNESRAQFSLKTKHSSFNMDRRFRIIDKPGLNCQVNTVSGILDCTNNGHGKINFYVLIYNSKIVNTYDIARVEVKFLRKSIIEQKPKYREIKNLQLNVEYVPKIGDLIVNIYILIKQTYGFSIDPDQHKIFLIGNNSNSASVHFYFKLDPANGDLILKNKLLNYKTSLSEHVKVVSKSDEYFQMFKLNIKIKLDKKSGCWQSLTYSDLINSNSDLIQIGSVDDYSNTQPMFYYLENSKLTKSISNDSNLILIEKVEFSHQKDSLIFIDSLNGILSLNKTKLSQKKITKIGFFISTFKSGTYLNNVQNRFKCRLELDFENKLSDILKFVGVTVISIDLIIDVNKISIGDTIFRTKDLLFNSEQFFNSNFKLMTDSKVPIKLNEKNGDIFLDTYDWFRHQDIKVMVKIDSIFQLNLKFLPQSMPRTIFFDQDVCHRNSSYSRMNNFLSFSKPIFKLKIRLEDFNQNRPILKLNTTNLEGELKFEFVNNKEGLPKFFSSLLKLNEVNGELGARINGFKSFLDFCTHYSGLPINILLNVRVKNAKIFNLFGHSVIKIEPDCSLNFIYSKFSEPFYFTKVSDETKIGHYLTKVSINLTNYKIIEKKNSYRMNLVQFENIEHIKFTSSSPGLFSINSSTGWLTVDNLSPKLVIGKPHHIKFFSILNRLNSEISNFEITFEENQMDLIISRTCQIGSIVFDLKNRFKHFYQFIVLSNEYENFLNYNQTTGLIHLTKYPKSQNNQFVYYAKFGSEKSDFYILKFRIQFSSVLWSHSIESSTINLDNLTKSTYYFFNYNHKLYDAKLGVVAKINHNLSIESQRCAYSNQLLTKIFSLNEFEQILINNSRIFDLDCDLYEINGTSFQDKKITIYVKIENFFQLKYLNMTSAFNEDYSTILITDLSEREFYSINVFDLIKYKRKLDQIFDKKIELVSDTQLVQSFSLDPNNGLLALNLTKKFPNGTHMIKFELILRKEYFVRKFSLKLFILNGFISANEYFFNFSSDEIELIGDNVLNLLEFLKDPISGRTIKTLRSSGVQLYMKNQQPFELDSLSGLLSIRRTIQQNFCRQIEISACFFDSCQNVKFMLSYKPNRVKWYQEVKKYYQKFKPQIQIDLNFKNLNPYLFKMKTFANNFDFFKANSKNIVIESGTGLVFLNHHKDISDKFYFLILNNSSVLAEYLISFIPVEHISENSEIQVEVFKGKEQTVDTIYLGNIDQKTLKCQDWNERKFIKVDVDCNLYFTQNDSSESIFDSTIRVYDPISQFKSKFLNVKVSLKRTRNDYKKFLIEFNYLNWPSEKIKAELYKFFKSKFDFIPLDIQIFEDKQSLVFLISSSENFQNLKQYGKFIEYKFSIKLSNVFTDNWPYQIINTDLNDAKSLINYENLIVNVPCSYEIFLSQDSKFKNIVQFDKFSFQLRENLNFSTQKFIKFKIWFKISGDQIEQFLFGSIFEEKLIVCETFTDGIRIHHNLDGSDKTIVLSNKMEFYKWYQLEFHLTDEMFIGIKKWENNQKKFLQTDSYKTNNLRIGQFFIRKLYVGGLPVDASGFSLVDIYYSDKLSLSCFEINNMEMLEPIFQSDNMGNKNVLKIGHNYKKFIEVEQYLFENRIAKGNTFTKGFNLTINFQILNGNNSVYQIVRSKKSEIILDLSEKKVEYYILNNLINSIEFTELKELNKIELYVKPGLVKLSLNGLAKECNFSNKILNFDLFKSDLSISNSADILYEKILINSKSIEKFYSNSGSKLKSSKEKTSKLNKKVSLTENVDSNLKSGLILVTIFGCMVIASLAVLSILIIILIRNRKVRANINFTDSKFNSRNPLEISVNSSTHNSPISSNSDFTSSLERQTNPAVCSSIQQNKASANQQNYFEYDTTLAKNSAVPFFSSLLAIQATKSFEDNSLINPNDLEQLKNFLNWTPDIYQFSSLLSEFEKFSDHNHACSMNNFFNSININSVSTLNDDNILGSLNLYEEYDRQTFV</sequence>
<dbReference type="OrthoDB" id="10507193at2759"/>
<comment type="caution">
    <text evidence="8">The sequence shown here is derived from an EMBL/GenBank/DDBJ whole genome shotgun (WGS) entry which is preliminary data.</text>
</comment>
<feature type="signal peptide" evidence="6">
    <location>
        <begin position="1"/>
        <end position="18"/>
    </location>
</feature>
<dbReference type="PANTHER" id="PTHR24028">
    <property type="entry name" value="CADHERIN-87A"/>
    <property type="match status" value="1"/>
</dbReference>
<evidence type="ECO:0000313" key="8">
    <source>
        <dbReference type="EMBL" id="RNA31535.1"/>
    </source>
</evidence>
<protein>
    <recommendedName>
        <fullName evidence="7">Cadherin domain-containing protein</fullName>
    </recommendedName>
</protein>
<keyword evidence="3" id="KW-0325">Glycoprotein</keyword>
<feature type="domain" description="Cadherin" evidence="7">
    <location>
        <begin position="279"/>
        <end position="360"/>
    </location>
</feature>
<evidence type="ECO:0000256" key="2">
    <source>
        <dbReference type="ARBA" id="ARBA00023136"/>
    </source>
</evidence>
<dbReference type="GO" id="GO:0005509">
    <property type="term" value="F:calcium ion binding"/>
    <property type="evidence" value="ECO:0007669"/>
    <property type="project" value="UniProtKB-UniRule"/>
</dbReference>